<dbReference type="Proteomes" id="UP000629420">
    <property type="component" value="Chromosome"/>
</dbReference>
<dbReference type="EMBL" id="CP068439">
    <property type="protein sequence ID" value="QQX76043.1"/>
    <property type="molecule type" value="Genomic_DNA"/>
</dbReference>
<dbReference type="PANTHER" id="PTHR24321:SF8">
    <property type="entry name" value="ESTRADIOL 17-BETA-DEHYDROGENASE 8-RELATED"/>
    <property type="match status" value="1"/>
</dbReference>
<keyword evidence="4" id="KW-1185">Reference proteome</keyword>
<proteinExistence type="inferred from homology"/>
<dbReference type="CDD" id="cd05233">
    <property type="entry name" value="SDR_c"/>
    <property type="match status" value="1"/>
</dbReference>
<evidence type="ECO:0000256" key="1">
    <source>
        <dbReference type="ARBA" id="ARBA00006484"/>
    </source>
</evidence>
<evidence type="ECO:0000313" key="3">
    <source>
        <dbReference type="EMBL" id="QQX76043.1"/>
    </source>
</evidence>
<dbReference type="InterPro" id="IPR002347">
    <property type="entry name" value="SDR_fam"/>
</dbReference>
<evidence type="ECO:0000313" key="4">
    <source>
        <dbReference type="Proteomes" id="UP000629420"/>
    </source>
</evidence>
<dbReference type="PRINTS" id="PR00081">
    <property type="entry name" value="GDHRDH"/>
</dbReference>
<organism evidence="3 4">
    <name type="scientific">Aequorivita iocasae</name>
    <dbReference type="NCBI Taxonomy" id="2803865"/>
    <lineage>
        <taxon>Bacteria</taxon>
        <taxon>Pseudomonadati</taxon>
        <taxon>Bacteroidota</taxon>
        <taxon>Flavobacteriia</taxon>
        <taxon>Flavobacteriales</taxon>
        <taxon>Flavobacteriaceae</taxon>
        <taxon>Aequorivita</taxon>
    </lineage>
</organism>
<dbReference type="InterPro" id="IPR036291">
    <property type="entry name" value="NAD(P)-bd_dom_sf"/>
</dbReference>
<reference evidence="3 4" key="1">
    <citation type="submission" date="2021-01" db="EMBL/GenBank/DDBJ databases">
        <title>Aequorivita sp. strain KX20305, a bacterium isolated from the sediment collected at a cold seep field in South China Sea.</title>
        <authorList>
            <person name="Zhang H."/>
            <person name="Li C."/>
        </authorList>
    </citation>
    <scope>NUCLEOTIDE SEQUENCE [LARGE SCALE GENOMIC DNA]</scope>
    <source>
        <strain evidence="3 4">KX20305</strain>
    </source>
</reference>
<keyword evidence="2" id="KW-0560">Oxidoreductase</keyword>
<sequence>MEHVVRRLENKIAIITGGAGSIGKTTAKLFLGQGAKVFLVDLNEASLKEVVEELSSKNVKYSAADVTKPDDVKRYVKEAVNAFGKIDIFFNNAGIEGVVKTTVAYPEEVFDKVIAVNVKGVFLGNKYVLPHMNDGGSIILTSSVAGITGSLNVTAYIASKHAVVGMMRNLALEVAPRNIRVNTINPSPVDNRMMRSLEAGYNPEDAAGMKKAFENSIPLGRYADPVEIAQLVQFLASDESKFITGTTQVIDGGMNA</sequence>
<gene>
    <name evidence="3" type="ORF">JK629_11950</name>
</gene>
<dbReference type="PANTHER" id="PTHR24321">
    <property type="entry name" value="DEHYDROGENASES, SHORT CHAIN"/>
    <property type="match status" value="1"/>
</dbReference>
<accession>A0ABX7DR61</accession>
<dbReference type="Gene3D" id="3.40.50.720">
    <property type="entry name" value="NAD(P)-binding Rossmann-like Domain"/>
    <property type="match status" value="1"/>
</dbReference>
<comment type="similarity">
    <text evidence="1">Belongs to the short-chain dehydrogenases/reductases (SDR) family.</text>
</comment>
<dbReference type="PRINTS" id="PR00080">
    <property type="entry name" value="SDRFAMILY"/>
</dbReference>
<dbReference type="Pfam" id="PF13561">
    <property type="entry name" value="adh_short_C2"/>
    <property type="match status" value="1"/>
</dbReference>
<name>A0ABX7DR61_9FLAO</name>
<evidence type="ECO:0000256" key="2">
    <source>
        <dbReference type="ARBA" id="ARBA00023002"/>
    </source>
</evidence>
<protein>
    <submittedName>
        <fullName evidence="3">SDR family oxidoreductase</fullName>
    </submittedName>
</protein>
<dbReference type="SUPFAM" id="SSF51735">
    <property type="entry name" value="NAD(P)-binding Rossmann-fold domains"/>
    <property type="match status" value="1"/>
</dbReference>
<dbReference type="NCBIfam" id="NF005559">
    <property type="entry name" value="PRK07231.1"/>
    <property type="match status" value="1"/>
</dbReference>
<dbReference type="RefSeq" id="WP_202335854.1">
    <property type="nucleotide sequence ID" value="NZ_CP068439.1"/>
</dbReference>